<dbReference type="Pfam" id="PF13683">
    <property type="entry name" value="rve_3"/>
    <property type="match status" value="1"/>
</dbReference>
<sequence>MLLRLTSLSVADAFAMLRLLAMSDHDREVEILAKTNAFAARWLGTVRRECTDRILVLNEGHLRTVPDTYTDHYNRHRPHQSLQQRPPHTVQTSQTAPVIPLEGRIPRTQLLGSLINEYHQAA</sequence>
<dbReference type="InterPro" id="IPR001584">
    <property type="entry name" value="Integrase_cat-core"/>
</dbReference>
<gene>
    <name evidence="2" type="ORF">NON19_17790</name>
</gene>
<accession>A0ABT1PEP0</accession>
<name>A0ABT1PEP0_9ACTN</name>
<organism evidence="2 3">
    <name type="scientific">Streptantibioticus rubrisoli</name>
    <dbReference type="NCBI Taxonomy" id="1387313"/>
    <lineage>
        <taxon>Bacteria</taxon>
        <taxon>Bacillati</taxon>
        <taxon>Actinomycetota</taxon>
        <taxon>Actinomycetes</taxon>
        <taxon>Kitasatosporales</taxon>
        <taxon>Streptomycetaceae</taxon>
        <taxon>Streptantibioticus</taxon>
    </lineage>
</organism>
<reference evidence="2 3" key="1">
    <citation type="submission" date="2022-06" db="EMBL/GenBank/DDBJ databases">
        <title>Draft genome sequence of type strain Streptomyces rubrisoli DSM 42083.</title>
        <authorList>
            <person name="Duangmal K."/>
            <person name="Klaysubun C."/>
        </authorList>
    </citation>
    <scope>NUCLEOTIDE SEQUENCE [LARGE SCALE GENOMIC DNA]</scope>
    <source>
        <strain evidence="2 3">DSM 42083</strain>
    </source>
</reference>
<evidence type="ECO:0000259" key="1">
    <source>
        <dbReference type="Pfam" id="PF13683"/>
    </source>
</evidence>
<feature type="domain" description="Integrase catalytic" evidence="1">
    <location>
        <begin position="34"/>
        <end position="87"/>
    </location>
</feature>
<evidence type="ECO:0000313" key="3">
    <source>
        <dbReference type="Proteomes" id="UP001206206"/>
    </source>
</evidence>
<comment type="caution">
    <text evidence="2">The sequence shown here is derived from an EMBL/GenBank/DDBJ whole genome shotgun (WGS) entry which is preliminary data.</text>
</comment>
<dbReference type="RefSeq" id="WP_255929250.1">
    <property type="nucleotide sequence ID" value="NZ_JANFNH010000020.1"/>
</dbReference>
<proteinExistence type="predicted"/>
<dbReference type="EMBL" id="JANFNH010000020">
    <property type="protein sequence ID" value="MCQ4043822.1"/>
    <property type="molecule type" value="Genomic_DNA"/>
</dbReference>
<keyword evidence="3" id="KW-1185">Reference proteome</keyword>
<dbReference type="Proteomes" id="UP001206206">
    <property type="component" value="Unassembled WGS sequence"/>
</dbReference>
<protein>
    <submittedName>
        <fullName evidence="2">Transposase</fullName>
    </submittedName>
</protein>
<evidence type="ECO:0000313" key="2">
    <source>
        <dbReference type="EMBL" id="MCQ4043822.1"/>
    </source>
</evidence>